<dbReference type="PANTHER" id="PTHR43155">
    <property type="entry name" value="CYCLIC DI-GMP PHOSPHODIESTERASE PA4108-RELATED"/>
    <property type="match status" value="1"/>
</dbReference>
<dbReference type="EMBL" id="JACOON010000001">
    <property type="protein sequence ID" value="MBC5646770.1"/>
    <property type="molecule type" value="Genomic_DNA"/>
</dbReference>
<keyword evidence="3" id="KW-1185">Reference proteome</keyword>
<dbReference type="SMART" id="SM00471">
    <property type="entry name" value="HDc"/>
    <property type="match status" value="2"/>
</dbReference>
<dbReference type="Proteomes" id="UP000606889">
    <property type="component" value="Unassembled WGS sequence"/>
</dbReference>
<reference evidence="2 3" key="1">
    <citation type="submission" date="2020-08" db="EMBL/GenBank/DDBJ databases">
        <title>Genome public.</title>
        <authorList>
            <person name="Liu C."/>
            <person name="Sun Q."/>
        </authorList>
    </citation>
    <scope>NUCLEOTIDE SEQUENCE [LARGE SCALE GENOMIC DNA]</scope>
    <source>
        <strain evidence="2 3">NSJ-35</strain>
    </source>
</reference>
<dbReference type="SUPFAM" id="SSF109604">
    <property type="entry name" value="HD-domain/PDEase-like"/>
    <property type="match status" value="2"/>
</dbReference>
<dbReference type="PROSITE" id="PS51832">
    <property type="entry name" value="HD_GYP"/>
    <property type="match status" value="1"/>
</dbReference>
<dbReference type="PANTHER" id="PTHR43155:SF2">
    <property type="entry name" value="CYCLIC DI-GMP PHOSPHODIESTERASE PA4108"/>
    <property type="match status" value="1"/>
</dbReference>
<proteinExistence type="predicted"/>
<organism evidence="2 3">
    <name type="scientific">Christensenella tenuis</name>
    <dbReference type="NCBI Taxonomy" id="2763033"/>
    <lineage>
        <taxon>Bacteria</taxon>
        <taxon>Bacillati</taxon>
        <taxon>Bacillota</taxon>
        <taxon>Clostridia</taxon>
        <taxon>Christensenellales</taxon>
        <taxon>Christensenellaceae</taxon>
        <taxon>Christensenella</taxon>
    </lineage>
</organism>
<evidence type="ECO:0000313" key="3">
    <source>
        <dbReference type="Proteomes" id="UP000606889"/>
    </source>
</evidence>
<name>A0ABR7EAE7_9FIRM</name>
<dbReference type="CDD" id="cd00077">
    <property type="entry name" value="HDc"/>
    <property type="match status" value="1"/>
</dbReference>
<protein>
    <submittedName>
        <fullName evidence="2">HD domain-containing protein</fullName>
    </submittedName>
</protein>
<evidence type="ECO:0000259" key="1">
    <source>
        <dbReference type="PROSITE" id="PS51832"/>
    </source>
</evidence>
<dbReference type="InterPro" id="IPR037522">
    <property type="entry name" value="HD_GYP_dom"/>
</dbReference>
<sequence length="428" mass="48869">METITFQNILKIIIGSLDKIDNNLVGHGERVAYAVLRLLESKRMFSNDELGKIGLIVLLHDIGGWEKKNISDLLRIENEERFSHAQYGYVFIKHFTPFPQYAPIVLYHHSSCRMIDHCVQDQALRTAIKQIRVADAADLLILSQPDIDKRELSAKLYNLCKSGELDGDAVTDYMKLLGQEETVFAAQDGRRAVRPLFLGYMEHVSISEHEQERLLQTIVSSIDFRSRYTVFHCATMIRICELLADFCGIDPDNRNTLHYGALFHDLGKIAIPTYILESRGKLYGEAWEIMKAHVNITKEILEGNVNDKILQIAIRHHEAMDGSGYPRGLTGKQLTLMQRIVIVSDVISALAGKRSYKEPFSLNRIKQILNEMKTGGKLCPYVTDIALEHCEKIYLAANEVGHAQQKLYHDIQQEYERMRQNTNQLAKI</sequence>
<evidence type="ECO:0000313" key="2">
    <source>
        <dbReference type="EMBL" id="MBC5646770.1"/>
    </source>
</evidence>
<dbReference type="Pfam" id="PF13487">
    <property type="entry name" value="HD_5"/>
    <property type="match status" value="1"/>
</dbReference>
<accession>A0ABR7EAE7</accession>
<dbReference type="RefSeq" id="WP_186856316.1">
    <property type="nucleotide sequence ID" value="NZ_JACOON010000001.1"/>
</dbReference>
<gene>
    <name evidence="2" type="ORF">H8S18_00215</name>
</gene>
<dbReference type="Gene3D" id="1.10.3210.10">
    <property type="entry name" value="Hypothetical protein af1432"/>
    <property type="match status" value="2"/>
</dbReference>
<comment type="caution">
    <text evidence="2">The sequence shown here is derived from an EMBL/GenBank/DDBJ whole genome shotgun (WGS) entry which is preliminary data.</text>
</comment>
<feature type="domain" description="HD-GYP" evidence="1">
    <location>
        <begin position="207"/>
        <end position="402"/>
    </location>
</feature>
<dbReference type="InterPro" id="IPR003607">
    <property type="entry name" value="HD/PDEase_dom"/>
</dbReference>